<dbReference type="PANTHER" id="PTHR13887:SF56">
    <property type="entry name" value="THIOREDOXIN-LIKE REDUCTASE RV2466C"/>
    <property type="match status" value="1"/>
</dbReference>
<comment type="caution">
    <text evidence="6">The sequence shown here is derived from an EMBL/GenBank/DDBJ whole genome shotgun (WGS) entry which is preliminary data.</text>
</comment>
<keyword evidence="7" id="KW-1185">Reference proteome</keyword>
<keyword evidence="3" id="KW-0676">Redox-active center</keyword>
<evidence type="ECO:0000256" key="4">
    <source>
        <dbReference type="SAM" id="SignalP"/>
    </source>
</evidence>
<evidence type="ECO:0000259" key="5">
    <source>
        <dbReference type="PROSITE" id="PS51352"/>
    </source>
</evidence>
<dbReference type="EMBL" id="VHLH01000014">
    <property type="protein sequence ID" value="TPW28682.1"/>
    <property type="molecule type" value="Genomic_DNA"/>
</dbReference>
<dbReference type="Gene3D" id="3.40.30.10">
    <property type="entry name" value="Glutaredoxin"/>
    <property type="match status" value="1"/>
</dbReference>
<name>A0A506U2U6_9HYPH</name>
<dbReference type="PANTHER" id="PTHR13887">
    <property type="entry name" value="GLUTATHIONE S-TRANSFERASE KAPPA"/>
    <property type="match status" value="1"/>
</dbReference>
<protein>
    <submittedName>
        <fullName evidence="6">DsbA family protein</fullName>
    </submittedName>
</protein>
<dbReference type="PROSITE" id="PS51352">
    <property type="entry name" value="THIOREDOXIN_2"/>
    <property type="match status" value="1"/>
</dbReference>
<dbReference type="InterPro" id="IPR012336">
    <property type="entry name" value="Thioredoxin-like_fold"/>
</dbReference>
<dbReference type="RefSeq" id="WP_141166693.1">
    <property type="nucleotide sequence ID" value="NZ_VHLH01000014.1"/>
</dbReference>
<gene>
    <name evidence="6" type="ORF">FJU11_08900</name>
</gene>
<keyword evidence="4" id="KW-0732">Signal</keyword>
<evidence type="ECO:0000313" key="7">
    <source>
        <dbReference type="Proteomes" id="UP000320314"/>
    </source>
</evidence>
<evidence type="ECO:0000256" key="2">
    <source>
        <dbReference type="ARBA" id="ARBA00005791"/>
    </source>
</evidence>
<dbReference type="GO" id="GO:0015036">
    <property type="term" value="F:disulfide oxidoreductase activity"/>
    <property type="evidence" value="ECO:0007669"/>
    <property type="project" value="UniProtKB-ARBA"/>
</dbReference>
<dbReference type="PROSITE" id="PS00194">
    <property type="entry name" value="THIOREDOXIN_1"/>
    <property type="match status" value="1"/>
</dbReference>
<comment type="similarity">
    <text evidence="2">Belongs to the thioredoxin family. DsbA subfamily.</text>
</comment>
<dbReference type="Proteomes" id="UP000320314">
    <property type="component" value="Unassembled WGS sequence"/>
</dbReference>
<evidence type="ECO:0000313" key="6">
    <source>
        <dbReference type="EMBL" id="TPW28682.1"/>
    </source>
</evidence>
<evidence type="ECO:0000256" key="3">
    <source>
        <dbReference type="ARBA" id="ARBA00023284"/>
    </source>
</evidence>
<dbReference type="InterPro" id="IPR013766">
    <property type="entry name" value="Thioredoxin_domain"/>
</dbReference>
<dbReference type="SUPFAM" id="SSF52833">
    <property type="entry name" value="Thioredoxin-like"/>
    <property type="match status" value="1"/>
</dbReference>
<dbReference type="InterPro" id="IPR036249">
    <property type="entry name" value="Thioredoxin-like_sf"/>
</dbReference>
<proteinExistence type="inferred from homology"/>
<dbReference type="InterPro" id="IPR017937">
    <property type="entry name" value="Thioredoxin_CS"/>
</dbReference>
<dbReference type="Pfam" id="PF13462">
    <property type="entry name" value="Thioredoxin_4"/>
    <property type="match status" value="1"/>
</dbReference>
<organism evidence="6 7">
    <name type="scientific">Pararhizobium mangrovi</name>
    <dbReference type="NCBI Taxonomy" id="2590452"/>
    <lineage>
        <taxon>Bacteria</taxon>
        <taxon>Pseudomonadati</taxon>
        <taxon>Pseudomonadota</taxon>
        <taxon>Alphaproteobacteria</taxon>
        <taxon>Hyphomicrobiales</taxon>
        <taxon>Rhizobiaceae</taxon>
        <taxon>Rhizobium/Agrobacterium group</taxon>
        <taxon>Pararhizobium</taxon>
    </lineage>
</organism>
<accession>A0A506U2U6</accession>
<comment type="function">
    <text evidence="1">May be required for disulfide bond formation in some proteins.</text>
</comment>
<feature type="domain" description="Thioredoxin" evidence="5">
    <location>
        <begin position="43"/>
        <end position="248"/>
    </location>
</feature>
<reference evidence="6 7" key="1">
    <citation type="submission" date="2019-06" db="EMBL/GenBank/DDBJ databases">
        <authorList>
            <person name="Li M."/>
        </authorList>
    </citation>
    <scope>NUCLEOTIDE SEQUENCE [LARGE SCALE GENOMIC DNA]</scope>
    <source>
        <strain evidence="6 7">BGMRC6574</strain>
    </source>
</reference>
<dbReference type="OrthoDB" id="8478320at2"/>
<evidence type="ECO:0000256" key="1">
    <source>
        <dbReference type="ARBA" id="ARBA00003565"/>
    </source>
</evidence>
<sequence>MPKSTRFLARTATGLFAALFGLTTFAGAAFAAGTDHTPSGVDPIVTAATEDAGQAPKPAGNVDMDKVVSTHTLDDRVMGSKDAPITMVEYFSMTCPHCRDFENKTLDGIKKKYIDTGKVKYIGRLFPLFSPKQDPRGAAASALARCVPADQYYPMISVLYEQWDQWALPSAKEPKQTLMRISKLAGLSEDKFRDCLTNQKLVSDIFDERNNAAQEFDVSATPTFFIDGKKYEGFMTVDQMSSILDKAK</sequence>
<dbReference type="AlphaFoldDB" id="A0A506U2U6"/>
<feature type="signal peptide" evidence="4">
    <location>
        <begin position="1"/>
        <end position="31"/>
    </location>
</feature>
<feature type="chain" id="PRO_5021207080" evidence="4">
    <location>
        <begin position="32"/>
        <end position="248"/>
    </location>
</feature>